<dbReference type="GO" id="GO:0071978">
    <property type="term" value="P:bacterial-type flagellum-dependent swarming motility"/>
    <property type="evidence" value="ECO:0007669"/>
    <property type="project" value="TreeGrafter"/>
</dbReference>
<comment type="similarity">
    <text evidence="2 5">Belongs to the flagella basal body rod proteins family.</text>
</comment>
<dbReference type="PANTHER" id="PTHR30435">
    <property type="entry name" value="FLAGELLAR PROTEIN"/>
    <property type="match status" value="1"/>
</dbReference>
<dbReference type="InterPro" id="IPR019776">
    <property type="entry name" value="Flagellar_basal_body_rod_CS"/>
</dbReference>
<feature type="domain" description="Flagellar basal body rod protein N-terminal" evidence="6">
    <location>
        <begin position="8"/>
        <end position="35"/>
    </location>
</feature>
<feature type="domain" description="Flagellar hook protein FlgE D2" evidence="8">
    <location>
        <begin position="179"/>
        <end position="356"/>
    </location>
</feature>
<dbReference type="Proteomes" id="UP000009223">
    <property type="component" value="Chromosome"/>
</dbReference>
<evidence type="ECO:0000256" key="5">
    <source>
        <dbReference type="RuleBase" id="RU362116"/>
    </source>
</evidence>
<dbReference type="EMBL" id="CP001843">
    <property type="protein sequence ID" value="AEF86198.1"/>
    <property type="molecule type" value="Genomic_DNA"/>
</dbReference>
<dbReference type="GO" id="GO:0009424">
    <property type="term" value="C:bacterial-type flagellum hook"/>
    <property type="evidence" value="ECO:0007669"/>
    <property type="project" value="TreeGrafter"/>
</dbReference>
<keyword evidence="10" id="KW-0282">Flagellum</keyword>
<dbReference type="InterPro" id="IPR053967">
    <property type="entry name" value="LlgE_F_G-like_D1"/>
</dbReference>
<dbReference type="InterPro" id="IPR010930">
    <property type="entry name" value="Flg_bb/hook_C_dom"/>
</dbReference>
<comment type="function">
    <text evidence="5">A flexible structure which links the flagellar filament to the drive apparatus in the basal body.</text>
</comment>
<accession>F5YPC6</accession>
<dbReference type="OrthoDB" id="9804559at2"/>
<protein>
    <recommendedName>
        <fullName evidence="3 5">Flagellar hook protein FlgE</fullName>
    </recommendedName>
</protein>
<evidence type="ECO:0000259" key="8">
    <source>
        <dbReference type="Pfam" id="PF07559"/>
    </source>
</evidence>
<gene>
    <name evidence="10" type="ordered locus">TREPR_2863</name>
</gene>
<evidence type="ECO:0000256" key="3">
    <source>
        <dbReference type="ARBA" id="ARBA00019015"/>
    </source>
</evidence>
<evidence type="ECO:0000259" key="6">
    <source>
        <dbReference type="Pfam" id="PF00460"/>
    </source>
</evidence>
<evidence type="ECO:0000256" key="2">
    <source>
        <dbReference type="ARBA" id="ARBA00009677"/>
    </source>
</evidence>
<dbReference type="SUPFAM" id="SSF117143">
    <property type="entry name" value="Flagellar hook protein flgE"/>
    <property type="match status" value="1"/>
</dbReference>
<keyword evidence="10" id="KW-0969">Cilium</keyword>
<dbReference type="GO" id="GO:0009425">
    <property type="term" value="C:bacterial-type flagellum basal body"/>
    <property type="evidence" value="ECO:0007669"/>
    <property type="project" value="UniProtKB-SubCell"/>
</dbReference>
<dbReference type="KEGG" id="tpi:TREPR_2863"/>
<keyword evidence="10" id="KW-0966">Cell projection</keyword>
<reference evidence="10 11" key="2">
    <citation type="journal article" date="2011" name="ISME J.">
        <title>RNA-seq reveals cooperative metabolic interactions between two termite-gut spirochete species in co-culture.</title>
        <authorList>
            <person name="Rosenthal A.Z."/>
            <person name="Matson E.G."/>
            <person name="Eldar A."/>
            <person name="Leadbetter J.R."/>
        </authorList>
    </citation>
    <scope>NUCLEOTIDE SEQUENCE [LARGE SCALE GENOMIC DNA]</scope>
    <source>
        <strain evidence="11">ATCC BAA-887 / DSM 12427 / ZAS-2</strain>
    </source>
</reference>
<dbReference type="Pfam" id="PF00460">
    <property type="entry name" value="Flg_bb_rod"/>
    <property type="match status" value="1"/>
</dbReference>
<keyword evidence="4 5" id="KW-0975">Bacterial flagellum</keyword>
<dbReference type="eggNOG" id="COG1749">
    <property type="taxonomic scope" value="Bacteria"/>
</dbReference>
<dbReference type="PANTHER" id="PTHR30435:SF1">
    <property type="entry name" value="FLAGELLAR HOOK PROTEIN FLGE"/>
    <property type="match status" value="1"/>
</dbReference>
<evidence type="ECO:0000256" key="1">
    <source>
        <dbReference type="ARBA" id="ARBA00004117"/>
    </source>
</evidence>
<dbReference type="Gene3D" id="2.60.98.20">
    <property type="entry name" value="Flagellar hook protein FlgE"/>
    <property type="match status" value="1"/>
</dbReference>
<dbReference type="Pfam" id="PF07559">
    <property type="entry name" value="FlgE_D2"/>
    <property type="match status" value="1"/>
</dbReference>
<feature type="domain" description="Flagellar basal-body/hook protein C-terminal" evidence="7">
    <location>
        <begin position="430"/>
        <end position="474"/>
    </location>
</feature>
<dbReference type="NCBIfam" id="NF004241">
    <property type="entry name" value="PRK05682.1-5"/>
    <property type="match status" value="1"/>
</dbReference>
<dbReference type="Pfam" id="PF22692">
    <property type="entry name" value="LlgE_F_G_D1"/>
    <property type="match status" value="1"/>
</dbReference>
<comment type="subcellular location">
    <subcellularLocation>
        <location evidence="1 5">Bacterial flagellum basal body</location>
    </subcellularLocation>
</comment>
<evidence type="ECO:0000259" key="9">
    <source>
        <dbReference type="Pfam" id="PF22692"/>
    </source>
</evidence>
<sequence length="476" mass="50677">MMRSLFSGVSGLQNHQTRMDVVGNNISNVNTTGFKKNRVNFQDMIYQQLSGAAKPTDDLGGVNPKEVGLGMSIASIDTIHTQGSLQTTGVGTDLAIQGNGFFVLKQGEKSYFTRAGAFSLDSEGLMVNPANGMRVQGWMARTMGGEQVLDVSRDTEDLVIPVGGKDAARATTQVNFACNLDKRTPTIPNFDPTPGDIARGTWGTEMEIFDSFGIEHILRVEFTRNWGTNADGQPALELNNRWTATVTVDPENEAPTNTEVGMAGGAPPAGGNIFTVIFNNNGTLQAVEDLNGALSNGEGSVIMNVAFDVQSAAPQEGGIPVRQQFTLNLGTVNGLVNSITQYAEQSSTKAIIQDGYTMGYLDNFKIDNSGVITGVYSNGTTRTLGQVALASFSNQGGLEKGGDNIFVRSNNSGYANVGPSGIAGKGKIIAGTLEMSNVDLSEQFVDMIVTQRGFQANSRTIQTADQLLQEILSLKR</sequence>
<dbReference type="InterPro" id="IPR037925">
    <property type="entry name" value="FlgE/F/G-like"/>
</dbReference>
<dbReference type="InterPro" id="IPR037058">
    <property type="entry name" value="Falgellar_hook_FlgE_sf"/>
</dbReference>
<dbReference type="NCBIfam" id="TIGR03506">
    <property type="entry name" value="FlgEFG_subfam"/>
    <property type="match status" value="1"/>
</dbReference>
<evidence type="ECO:0000313" key="11">
    <source>
        <dbReference type="Proteomes" id="UP000009223"/>
    </source>
</evidence>
<dbReference type="InterPro" id="IPR020013">
    <property type="entry name" value="Flagellar_FlgE/F/G"/>
</dbReference>
<evidence type="ECO:0000313" key="10">
    <source>
        <dbReference type="EMBL" id="AEF86198.1"/>
    </source>
</evidence>
<dbReference type="PROSITE" id="PS00588">
    <property type="entry name" value="FLAGELLA_BB_ROD"/>
    <property type="match status" value="1"/>
</dbReference>
<dbReference type="InterPro" id="IPR001444">
    <property type="entry name" value="Flag_bb_rod_N"/>
</dbReference>
<dbReference type="Pfam" id="PF06429">
    <property type="entry name" value="Flg_bbr_C"/>
    <property type="match status" value="1"/>
</dbReference>
<evidence type="ECO:0000259" key="7">
    <source>
        <dbReference type="Pfam" id="PF06429"/>
    </source>
</evidence>
<dbReference type="RefSeq" id="WP_015707377.1">
    <property type="nucleotide sequence ID" value="NC_015578.1"/>
</dbReference>
<dbReference type="AlphaFoldDB" id="F5YPC6"/>
<evidence type="ECO:0000256" key="4">
    <source>
        <dbReference type="ARBA" id="ARBA00023143"/>
    </source>
</evidence>
<dbReference type="GO" id="GO:0005829">
    <property type="term" value="C:cytosol"/>
    <property type="evidence" value="ECO:0007669"/>
    <property type="project" value="TreeGrafter"/>
</dbReference>
<reference evidence="11" key="1">
    <citation type="submission" date="2009-12" db="EMBL/GenBank/DDBJ databases">
        <title>Complete sequence of Treponema primitia strain ZAS-2.</title>
        <authorList>
            <person name="Tetu S.G."/>
            <person name="Matson E."/>
            <person name="Ren Q."/>
            <person name="Seshadri R."/>
            <person name="Elbourne L."/>
            <person name="Hassan K.A."/>
            <person name="Durkin A."/>
            <person name="Radune D."/>
            <person name="Mohamoud Y."/>
            <person name="Shay R."/>
            <person name="Jin S."/>
            <person name="Zhang X."/>
            <person name="Lucey K."/>
            <person name="Ballor N.R."/>
            <person name="Ottesen E."/>
            <person name="Rosenthal R."/>
            <person name="Allen A."/>
            <person name="Leadbetter J.R."/>
            <person name="Paulsen I.T."/>
        </authorList>
    </citation>
    <scope>NUCLEOTIDE SEQUENCE [LARGE SCALE GENOMIC DNA]</scope>
    <source>
        <strain evidence="11">ATCC BAA-887 / DSM 12427 / ZAS-2</strain>
    </source>
</reference>
<dbReference type="STRING" id="545694.TREPR_2863"/>
<dbReference type="InterPro" id="IPR011491">
    <property type="entry name" value="FlgE_D2"/>
</dbReference>
<dbReference type="HOGENOM" id="CLU_013687_2_4_12"/>
<proteinExistence type="inferred from homology"/>
<feature type="domain" description="Flagellar hook protein FlgE/F/G-like D1" evidence="9">
    <location>
        <begin position="95"/>
        <end position="148"/>
    </location>
</feature>
<name>F5YPC6_TREPZ</name>
<keyword evidence="11" id="KW-1185">Reference proteome</keyword>
<organism evidence="10 11">
    <name type="scientific">Treponema primitia (strain ATCC BAA-887 / DSM 12427 / ZAS-2)</name>
    <dbReference type="NCBI Taxonomy" id="545694"/>
    <lineage>
        <taxon>Bacteria</taxon>
        <taxon>Pseudomonadati</taxon>
        <taxon>Spirochaetota</taxon>
        <taxon>Spirochaetia</taxon>
        <taxon>Spirochaetales</taxon>
        <taxon>Treponemataceae</taxon>
        <taxon>Treponema</taxon>
    </lineage>
</organism>